<dbReference type="Pfam" id="PF13807">
    <property type="entry name" value="GNVR"/>
    <property type="match status" value="1"/>
</dbReference>
<protein>
    <submittedName>
        <fullName evidence="11">Capsular exopolysaccharide family</fullName>
    </submittedName>
</protein>
<evidence type="ECO:0000313" key="12">
    <source>
        <dbReference type="Proteomes" id="UP000199382"/>
    </source>
</evidence>
<dbReference type="GO" id="GO:0004713">
    <property type="term" value="F:protein tyrosine kinase activity"/>
    <property type="evidence" value="ECO:0007669"/>
    <property type="project" value="TreeGrafter"/>
</dbReference>
<dbReference type="Proteomes" id="UP000199382">
    <property type="component" value="Unassembled WGS sequence"/>
</dbReference>
<dbReference type="InterPro" id="IPR005702">
    <property type="entry name" value="Wzc-like_C"/>
</dbReference>
<dbReference type="InterPro" id="IPR003856">
    <property type="entry name" value="LPS_length_determ_N"/>
</dbReference>
<feature type="transmembrane region" description="Helical" evidence="8">
    <location>
        <begin position="454"/>
        <end position="473"/>
    </location>
</feature>
<keyword evidence="6 8" id="KW-1133">Transmembrane helix</keyword>
<dbReference type="OrthoDB" id="230260at2"/>
<evidence type="ECO:0000313" key="11">
    <source>
        <dbReference type="EMBL" id="SDL92291.1"/>
    </source>
</evidence>
<keyword evidence="7 8" id="KW-0472">Membrane</keyword>
<dbReference type="Gene3D" id="3.40.50.300">
    <property type="entry name" value="P-loop containing nucleotide triphosphate hydrolases"/>
    <property type="match status" value="1"/>
</dbReference>
<feature type="domain" description="Tyrosine-protein kinase G-rich" evidence="10">
    <location>
        <begin position="400"/>
        <end position="473"/>
    </location>
</feature>
<evidence type="ECO:0000259" key="9">
    <source>
        <dbReference type="Pfam" id="PF02706"/>
    </source>
</evidence>
<keyword evidence="4" id="KW-0547">Nucleotide-binding</keyword>
<evidence type="ECO:0000256" key="2">
    <source>
        <dbReference type="ARBA" id="ARBA00022475"/>
    </source>
</evidence>
<evidence type="ECO:0000256" key="1">
    <source>
        <dbReference type="ARBA" id="ARBA00004651"/>
    </source>
</evidence>
<dbReference type="PANTHER" id="PTHR32309:SF13">
    <property type="entry name" value="FERRIC ENTEROBACTIN TRANSPORT PROTEIN FEPE"/>
    <property type="match status" value="1"/>
</dbReference>
<evidence type="ECO:0000256" key="4">
    <source>
        <dbReference type="ARBA" id="ARBA00022741"/>
    </source>
</evidence>
<dbReference type="InterPro" id="IPR032807">
    <property type="entry name" value="GNVR"/>
</dbReference>
<dbReference type="SUPFAM" id="SSF52540">
    <property type="entry name" value="P-loop containing nucleoside triphosphate hydrolases"/>
    <property type="match status" value="1"/>
</dbReference>
<keyword evidence="12" id="KW-1185">Reference proteome</keyword>
<dbReference type="Pfam" id="PF02706">
    <property type="entry name" value="Wzz"/>
    <property type="match status" value="1"/>
</dbReference>
<feature type="domain" description="Polysaccharide chain length determinant N-terminal" evidence="9">
    <location>
        <begin position="29"/>
        <end position="118"/>
    </location>
</feature>
<evidence type="ECO:0000256" key="8">
    <source>
        <dbReference type="SAM" id="Phobius"/>
    </source>
</evidence>
<gene>
    <name evidence="11" type="ORF">SAMN04488026_11326</name>
</gene>
<dbReference type="GO" id="GO:0005886">
    <property type="term" value="C:plasma membrane"/>
    <property type="evidence" value="ECO:0007669"/>
    <property type="project" value="UniProtKB-SubCell"/>
</dbReference>
<feature type="transmembrane region" description="Helical" evidence="8">
    <location>
        <begin position="41"/>
        <end position="61"/>
    </location>
</feature>
<dbReference type="CDD" id="cd05387">
    <property type="entry name" value="BY-kinase"/>
    <property type="match status" value="1"/>
</dbReference>
<dbReference type="PANTHER" id="PTHR32309">
    <property type="entry name" value="TYROSINE-PROTEIN KINASE"/>
    <property type="match status" value="1"/>
</dbReference>
<evidence type="ECO:0000256" key="3">
    <source>
        <dbReference type="ARBA" id="ARBA00022692"/>
    </source>
</evidence>
<keyword evidence="3 8" id="KW-0812">Transmembrane</keyword>
<accession>A0A1G9P111</accession>
<evidence type="ECO:0000256" key="6">
    <source>
        <dbReference type="ARBA" id="ARBA00022989"/>
    </source>
</evidence>
<dbReference type="InterPro" id="IPR027417">
    <property type="entry name" value="P-loop_NTPase"/>
</dbReference>
<dbReference type="AlphaFoldDB" id="A0A1G9P111"/>
<proteinExistence type="predicted"/>
<organism evidence="11 12">
    <name type="scientific">Aliiruegeria lutimaris</name>
    <dbReference type="NCBI Taxonomy" id="571298"/>
    <lineage>
        <taxon>Bacteria</taxon>
        <taxon>Pseudomonadati</taxon>
        <taxon>Pseudomonadota</taxon>
        <taxon>Alphaproteobacteria</taxon>
        <taxon>Rhodobacterales</taxon>
        <taxon>Roseobacteraceae</taxon>
        <taxon>Aliiruegeria</taxon>
    </lineage>
</organism>
<dbReference type="RefSeq" id="WP_093164821.1">
    <property type="nucleotide sequence ID" value="NZ_FNEK01000132.1"/>
</dbReference>
<evidence type="ECO:0000256" key="5">
    <source>
        <dbReference type="ARBA" id="ARBA00022840"/>
    </source>
</evidence>
<name>A0A1G9P111_9RHOB</name>
<keyword evidence="5" id="KW-0067">ATP-binding</keyword>
<keyword evidence="2" id="KW-1003">Cell membrane</keyword>
<comment type="subcellular location">
    <subcellularLocation>
        <location evidence="1">Cell membrane</location>
        <topology evidence="1">Multi-pass membrane protein</topology>
    </subcellularLocation>
</comment>
<reference evidence="11 12" key="1">
    <citation type="submission" date="2016-10" db="EMBL/GenBank/DDBJ databases">
        <authorList>
            <person name="de Groot N.N."/>
        </authorList>
    </citation>
    <scope>NUCLEOTIDE SEQUENCE [LARGE SCALE GENOMIC DNA]</scope>
    <source>
        <strain evidence="11 12">DSM 25294</strain>
    </source>
</reference>
<sequence>MNETTRYSNLSSGEPVAYGRPDGVLQYTDLSALLSVLRANIWLIVLVTLLSASAMFVYLQVVPPIYTASAKVMLDTREERATPVEKVVSDLSASDPVIAGEVEMIRSNVLIGEVVDQLGLMEHPKFDPRVPRSEGVFTRAKRMVRGGDPPHVVAARLSEEQLRSWVIGTVRSQLAVERLGVSYAIEISFDSGDPTTTAAVANGVAERYIDSQLDKKLAATMRANAWLSEQLLELSAQVEAADGEVVAFKSGMIDAAGGSEESISQLLVELNKMLVAGSTAHADAKVRLGQVEALQEVGGLAAVADVVTSPLLETLLRHRSDLASDQAQLASTFGRRHPEMVRISAQIANIDRSIEAELTRRVEEMRSDVVVTRNREAALKQQIEEVSERTDKLSKASVRLSQLERASEATRAIYGNFLGRFKETSAQAGFQTPEARIIGVAEIPTVPSSPRKTLFMLMAIVFGMSAAIAWVFICNLVKAPITNSDELRAVSRRPGLAPLPFVRGIGRYRWLRRALAGKGNTNFMEHIRSIRVELFELGQGTPPEVLLVTSSLPGEGKTSVACALVNSLSRSGKSVLLLDADLHHPDVRSVLKLPSGGACLVGYLERREKLMDLPQHSELLNADVIVPRRRADNAGDLLGSKLFEGMMMRMSSRYDVIVVNAPPVLHLSDAIVLAKNADATLYTVRCASTPAKVVRRSIHRLESAAGICVAGVVMTMVRRKDAAARETEMYGYHY</sequence>
<evidence type="ECO:0000259" key="10">
    <source>
        <dbReference type="Pfam" id="PF13807"/>
    </source>
</evidence>
<evidence type="ECO:0000256" key="7">
    <source>
        <dbReference type="ARBA" id="ARBA00023136"/>
    </source>
</evidence>
<dbReference type="EMBL" id="FNEK01000132">
    <property type="protein sequence ID" value="SDL92291.1"/>
    <property type="molecule type" value="Genomic_DNA"/>
</dbReference>
<dbReference type="InterPro" id="IPR050445">
    <property type="entry name" value="Bact_polysacc_biosynth/exp"/>
</dbReference>
<dbReference type="STRING" id="571298.SAMN04488026_11326"/>